<dbReference type="Proteomes" id="UP000325466">
    <property type="component" value="Unassembled WGS sequence"/>
</dbReference>
<evidence type="ECO:0008006" key="7">
    <source>
        <dbReference type="Google" id="ProtNLM"/>
    </source>
</evidence>
<keyword evidence="5" id="KW-1185">Reference proteome</keyword>
<reference evidence="4" key="3">
    <citation type="submission" date="2022-09" db="EMBL/GenBank/DDBJ databases">
        <title>The genome sequence of Rhodococcus aetherivorans N1.</title>
        <authorList>
            <person name="Jiang W."/>
        </authorList>
    </citation>
    <scope>NUCLEOTIDE SEQUENCE</scope>
    <source>
        <strain evidence="4">N1</strain>
    </source>
</reference>
<feature type="transmembrane region" description="Helical" evidence="2">
    <location>
        <begin position="93"/>
        <end position="111"/>
    </location>
</feature>
<organism evidence="4 6">
    <name type="scientific">Rhodococcus aetherivorans</name>
    <dbReference type="NCBI Taxonomy" id="191292"/>
    <lineage>
        <taxon>Bacteria</taxon>
        <taxon>Bacillati</taxon>
        <taxon>Actinomycetota</taxon>
        <taxon>Actinomycetes</taxon>
        <taxon>Mycobacteriales</taxon>
        <taxon>Nocardiaceae</taxon>
        <taxon>Rhodococcus</taxon>
    </lineage>
</organism>
<dbReference type="AlphaFoldDB" id="A0A059MS17"/>
<reference evidence="3" key="2">
    <citation type="submission" date="2019-10" db="EMBL/GenBank/DDBJ databases">
        <title>Draft genome sequence of Rhodococcus aetherivorans JCM 14343.</title>
        <authorList>
            <person name="Inoue D."/>
            <person name="Nakazawa M."/>
            <person name="Yamamoto N."/>
            <person name="Sei K."/>
            <person name="Ike M."/>
        </authorList>
    </citation>
    <scope>NUCLEOTIDE SEQUENCE</scope>
    <source>
        <strain evidence="3">JCM 14343</strain>
    </source>
</reference>
<sequence>MTASGPDEGRTPGDDAGDDGRDPMDEVRADLEAAERKIAGEIDPGARALVVAVAVLVLLGSFSLPHAGAANGWEVLSFAPDATAESIALPSRIFVWLALVFGAIFSILALVTRRWVLAWLALAGSAVSIVFGMLSIWSRQTLPVGDPGAGPGIGLILGWITVMVLTFHWAKVVWTRTALQLAAEEELRNAAAQQENKGLLDD</sequence>
<accession>N1MF73</accession>
<keyword evidence="2" id="KW-1133">Transmembrane helix</keyword>
<feature type="region of interest" description="Disordered" evidence="1">
    <location>
        <begin position="1"/>
        <end position="25"/>
    </location>
</feature>
<dbReference type="EMBL" id="BLAH01000083">
    <property type="protein sequence ID" value="GES37234.1"/>
    <property type="molecule type" value="Genomic_DNA"/>
</dbReference>
<evidence type="ECO:0000313" key="5">
    <source>
        <dbReference type="Proteomes" id="UP000325466"/>
    </source>
</evidence>
<protein>
    <recommendedName>
        <fullName evidence="7">Transmembrane protein</fullName>
    </recommendedName>
</protein>
<dbReference type="Proteomes" id="UP001163947">
    <property type="component" value="Chromosome"/>
</dbReference>
<dbReference type="RefSeq" id="WP_006948249.1">
    <property type="nucleotide sequence ID" value="NZ_BAAAYP010000012.1"/>
</dbReference>
<evidence type="ECO:0000313" key="6">
    <source>
        <dbReference type="Proteomes" id="UP001163947"/>
    </source>
</evidence>
<evidence type="ECO:0000256" key="1">
    <source>
        <dbReference type="SAM" id="MobiDB-lite"/>
    </source>
</evidence>
<name>A0A059MS17_9NOCA</name>
<keyword evidence="2" id="KW-0812">Transmembrane</keyword>
<dbReference type="EMBL" id="CP106982">
    <property type="protein sequence ID" value="UYF92192.1"/>
    <property type="molecule type" value="Genomic_DNA"/>
</dbReference>
<feature type="transmembrane region" description="Helical" evidence="2">
    <location>
        <begin position="116"/>
        <end position="137"/>
    </location>
</feature>
<feature type="transmembrane region" description="Helical" evidence="2">
    <location>
        <begin position="46"/>
        <end position="64"/>
    </location>
</feature>
<gene>
    <name evidence="4" type="ORF">OCS65_16985</name>
    <name evidence="3" type="ORF">RAJCM14343_2488</name>
</gene>
<accession>A0A059MS17</accession>
<reference evidence="3 5" key="1">
    <citation type="journal article" date="2018" name="Biodegradation">
        <title>1,4-Dioxane degradation characteristics of Rhodococcus aetherivorans JCM 14343.</title>
        <authorList>
            <person name="Inoue D."/>
            <person name="Tsunoda T."/>
            <person name="Yamamoto N."/>
            <person name="Ike M."/>
            <person name="Sei K."/>
        </authorList>
    </citation>
    <scope>NUCLEOTIDE SEQUENCE [LARGE SCALE GENOMIC DNA]</scope>
    <source>
        <strain evidence="3 5">JCM 14343</strain>
    </source>
</reference>
<proteinExistence type="predicted"/>
<feature type="transmembrane region" description="Helical" evidence="2">
    <location>
        <begin position="149"/>
        <end position="170"/>
    </location>
</feature>
<evidence type="ECO:0000313" key="4">
    <source>
        <dbReference type="EMBL" id="UYF92192.1"/>
    </source>
</evidence>
<evidence type="ECO:0000313" key="3">
    <source>
        <dbReference type="EMBL" id="GES37234.1"/>
    </source>
</evidence>
<dbReference type="GeneID" id="83622148"/>
<evidence type="ECO:0000256" key="2">
    <source>
        <dbReference type="SAM" id="Phobius"/>
    </source>
</evidence>
<feature type="compositionally biased region" description="Basic and acidic residues" evidence="1">
    <location>
        <begin position="7"/>
        <end position="25"/>
    </location>
</feature>
<keyword evidence="2" id="KW-0472">Membrane</keyword>